<reference evidence="1 2" key="1">
    <citation type="journal article" date="2011" name="Science">
        <title>The ecoresponsive genome of Daphnia pulex.</title>
        <authorList>
            <person name="Colbourne J.K."/>
            <person name="Pfrender M.E."/>
            <person name="Gilbert D."/>
            <person name="Thomas W.K."/>
            <person name="Tucker A."/>
            <person name="Oakley T.H."/>
            <person name="Tokishita S."/>
            <person name="Aerts A."/>
            <person name="Arnold G.J."/>
            <person name="Basu M.K."/>
            <person name="Bauer D.J."/>
            <person name="Caceres C.E."/>
            <person name="Carmel L."/>
            <person name="Casola C."/>
            <person name="Choi J.H."/>
            <person name="Detter J.C."/>
            <person name="Dong Q."/>
            <person name="Dusheyko S."/>
            <person name="Eads B.D."/>
            <person name="Frohlich T."/>
            <person name="Geiler-Samerotte K.A."/>
            <person name="Gerlach D."/>
            <person name="Hatcher P."/>
            <person name="Jogdeo S."/>
            <person name="Krijgsveld J."/>
            <person name="Kriventseva E.V."/>
            <person name="Kultz D."/>
            <person name="Laforsch C."/>
            <person name="Lindquist E."/>
            <person name="Lopez J."/>
            <person name="Manak J.R."/>
            <person name="Muller J."/>
            <person name="Pangilinan J."/>
            <person name="Patwardhan R.P."/>
            <person name="Pitluck S."/>
            <person name="Pritham E.J."/>
            <person name="Rechtsteiner A."/>
            <person name="Rho M."/>
            <person name="Rogozin I.B."/>
            <person name="Sakarya O."/>
            <person name="Salamov A."/>
            <person name="Schaack S."/>
            <person name="Shapiro H."/>
            <person name="Shiga Y."/>
            <person name="Skalitzky C."/>
            <person name="Smith Z."/>
            <person name="Souvorov A."/>
            <person name="Sung W."/>
            <person name="Tang Z."/>
            <person name="Tsuchiya D."/>
            <person name="Tu H."/>
            <person name="Vos H."/>
            <person name="Wang M."/>
            <person name="Wolf Y.I."/>
            <person name="Yamagata H."/>
            <person name="Yamada T."/>
            <person name="Ye Y."/>
            <person name="Shaw J.R."/>
            <person name="Andrews J."/>
            <person name="Crease T.J."/>
            <person name="Tang H."/>
            <person name="Lucas S.M."/>
            <person name="Robertson H.M."/>
            <person name="Bork P."/>
            <person name="Koonin E.V."/>
            <person name="Zdobnov E.M."/>
            <person name="Grigoriev I.V."/>
            <person name="Lynch M."/>
            <person name="Boore J.L."/>
        </authorList>
    </citation>
    <scope>NUCLEOTIDE SEQUENCE [LARGE SCALE GENOMIC DNA]</scope>
</reference>
<dbReference type="InParanoid" id="E9GCA7"/>
<evidence type="ECO:0000313" key="1">
    <source>
        <dbReference type="EMBL" id="EFX82891.1"/>
    </source>
</evidence>
<proteinExistence type="predicted"/>
<dbReference type="HOGENOM" id="CLU_3070782_0_0_1"/>
<name>E9GCA7_DAPPU</name>
<sequence>MPVFLINSIPFDWGKLPTKLRSSSSPFFNVLMYTHRDLHNNGKSTYLSLNVYS</sequence>
<dbReference type="KEGG" id="dpx:DAPPUDRAFT_240702"/>
<gene>
    <name evidence="1" type="ORF">DAPPUDRAFT_240702</name>
</gene>
<organism evidence="1 2">
    <name type="scientific">Daphnia pulex</name>
    <name type="common">Water flea</name>
    <dbReference type="NCBI Taxonomy" id="6669"/>
    <lineage>
        <taxon>Eukaryota</taxon>
        <taxon>Metazoa</taxon>
        <taxon>Ecdysozoa</taxon>
        <taxon>Arthropoda</taxon>
        <taxon>Crustacea</taxon>
        <taxon>Branchiopoda</taxon>
        <taxon>Diplostraca</taxon>
        <taxon>Cladocera</taxon>
        <taxon>Anomopoda</taxon>
        <taxon>Daphniidae</taxon>
        <taxon>Daphnia</taxon>
    </lineage>
</organism>
<dbReference type="AlphaFoldDB" id="E9GCA7"/>
<dbReference type="Proteomes" id="UP000000305">
    <property type="component" value="Unassembled WGS sequence"/>
</dbReference>
<dbReference type="EMBL" id="GL732539">
    <property type="protein sequence ID" value="EFX82891.1"/>
    <property type="molecule type" value="Genomic_DNA"/>
</dbReference>
<accession>E9GCA7</accession>
<protein>
    <submittedName>
        <fullName evidence="1">Uncharacterized protein</fullName>
    </submittedName>
</protein>
<keyword evidence="2" id="KW-1185">Reference proteome</keyword>
<evidence type="ECO:0000313" key="2">
    <source>
        <dbReference type="Proteomes" id="UP000000305"/>
    </source>
</evidence>